<dbReference type="Gene3D" id="3.90.1720.10">
    <property type="entry name" value="endopeptidase domain like (from Nostoc punctiforme)"/>
    <property type="match status" value="1"/>
</dbReference>
<comment type="similarity">
    <text evidence="1">Belongs to the peptidase C40 family.</text>
</comment>
<dbReference type="SUPFAM" id="SSF54001">
    <property type="entry name" value="Cysteine proteinases"/>
    <property type="match status" value="1"/>
</dbReference>
<dbReference type="InterPro" id="IPR038765">
    <property type="entry name" value="Papain-like_cys_pep_sf"/>
</dbReference>
<dbReference type="GO" id="GO:0008234">
    <property type="term" value="F:cysteine-type peptidase activity"/>
    <property type="evidence" value="ECO:0007669"/>
    <property type="project" value="UniProtKB-KW"/>
</dbReference>
<evidence type="ECO:0000256" key="2">
    <source>
        <dbReference type="ARBA" id="ARBA00022670"/>
    </source>
</evidence>
<dbReference type="PANTHER" id="PTHR47053">
    <property type="entry name" value="MUREIN DD-ENDOPEPTIDASE MEPH-RELATED"/>
    <property type="match status" value="1"/>
</dbReference>
<organism evidence="7 8">
    <name type="scientific">[Clostridium] citroniae WAL-19142</name>
    <dbReference type="NCBI Taxonomy" id="742734"/>
    <lineage>
        <taxon>Bacteria</taxon>
        <taxon>Bacillati</taxon>
        <taxon>Bacillota</taxon>
        <taxon>Clostridia</taxon>
        <taxon>Lachnospirales</taxon>
        <taxon>Lachnospiraceae</taxon>
        <taxon>Enterocloster</taxon>
    </lineage>
</organism>
<keyword evidence="5" id="KW-0812">Transmembrane</keyword>
<accession>A0A0J9BI05</accession>
<sequence>MAAPAALLAVKAAVAVAADKRGKNVLASIVAAVLVPFVLVTIMLLSIMDGTSSHNVSAVDLVFRDGVISSQVPEEYRKYIVDMRTSFTSLEDLIAGIDHVEDGELDTKRIKAVFYAMYFGNAQPSLLAQKEFVDCFVEYEEREDEDGDSYTAAIPITDLSTVYANIRQRLGLEIGAEQEANAQRIYTVAVYGPAVPGGMMAGAAMGDGSYQALFAEASKYIGFPYRWGGSSPQTSFDCSGYICWIYTQSGAYQLPRTSAQGIFDQCTVIPREEAKPGDLVFFTKTYASSTPVSHVGLYVGGNQMLHCGDPVGYANIDSSYWRSHFYAFGRLPAA</sequence>
<dbReference type="AlphaFoldDB" id="A0A0J9BI05"/>
<evidence type="ECO:0000313" key="7">
    <source>
        <dbReference type="EMBL" id="KMW12497.1"/>
    </source>
</evidence>
<dbReference type="PANTHER" id="PTHR47053:SF5">
    <property type="entry name" value="BIFUNCTIONAL MURAMIDASE_DL-ENDOPEPTIDASE CWLT"/>
    <property type="match status" value="1"/>
</dbReference>
<dbReference type="PATRIC" id="fig|742734.4.peg.5586"/>
<feature type="transmembrane region" description="Helical" evidence="5">
    <location>
        <begin position="25"/>
        <end position="47"/>
    </location>
</feature>
<feature type="domain" description="NlpC/P60" evidence="6">
    <location>
        <begin position="207"/>
        <end position="332"/>
    </location>
</feature>
<evidence type="ECO:0000313" key="8">
    <source>
        <dbReference type="Proteomes" id="UP000037392"/>
    </source>
</evidence>
<protein>
    <recommendedName>
        <fullName evidence="6">NlpC/P60 domain-containing protein</fullName>
    </recommendedName>
</protein>
<evidence type="ECO:0000256" key="3">
    <source>
        <dbReference type="ARBA" id="ARBA00022801"/>
    </source>
</evidence>
<dbReference type="GO" id="GO:0006508">
    <property type="term" value="P:proteolysis"/>
    <property type="evidence" value="ECO:0007669"/>
    <property type="project" value="UniProtKB-KW"/>
</dbReference>
<keyword evidence="5" id="KW-1133">Transmembrane helix</keyword>
<dbReference type="Proteomes" id="UP000037392">
    <property type="component" value="Unassembled WGS sequence"/>
</dbReference>
<dbReference type="RefSeq" id="WP_048931093.1">
    <property type="nucleotide sequence ID" value="NZ_KQ235886.1"/>
</dbReference>
<dbReference type="GeneID" id="93165919"/>
<evidence type="ECO:0000256" key="4">
    <source>
        <dbReference type="ARBA" id="ARBA00022807"/>
    </source>
</evidence>
<dbReference type="OrthoDB" id="9812962at2"/>
<comment type="caution">
    <text evidence="7">The sequence shown here is derived from an EMBL/GenBank/DDBJ whole genome shotgun (WGS) entry which is preliminary data.</text>
</comment>
<dbReference type="InterPro" id="IPR051202">
    <property type="entry name" value="Peptidase_C40"/>
</dbReference>
<keyword evidence="2" id="KW-0645">Protease</keyword>
<evidence type="ECO:0000256" key="5">
    <source>
        <dbReference type="SAM" id="Phobius"/>
    </source>
</evidence>
<gene>
    <name evidence="7" type="ORF">HMPREF9470_05222</name>
</gene>
<dbReference type="InterPro" id="IPR000064">
    <property type="entry name" value="NLP_P60_dom"/>
</dbReference>
<dbReference type="PROSITE" id="PS51935">
    <property type="entry name" value="NLPC_P60"/>
    <property type="match status" value="1"/>
</dbReference>
<dbReference type="Pfam" id="PF00877">
    <property type="entry name" value="NLPC_P60"/>
    <property type="match status" value="1"/>
</dbReference>
<reference evidence="7 8" key="1">
    <citation type="submission" date="2011-04" db="EMBL/GenBank/DDBJ databases">
        <title>The Genome Sequence of Clostridium citroniae WAL-19142.</title>
        <authorList>
            <consortium name="The Broad Institute Genome Sequencing Platform"/>
            <person name="Earl A."/>
            <person name="Ward D."/>
            <person name="Feldgarden M."/>
            <person name="Gevers D."/>
            <person name="Warren Y.A."/>
            <person name="Tyrrell K.L."/>
            <person name="Citron D.M."/>
            <person name="Goldstein E.J."/>
            <person name="Daigneault M."/>
            <person name="Allen-Vercoe E."/>
            <person name="Young S.K."/>
            <person name="Zeng Q."/>
            <person name="Gargeya S."/>
            <person name="Fitzgerald M."/>
            <person name="Haas B."/>
            <person name="Abouelleil A."/>
            <person name="Alvarado L."/>
            <person name="Arachchi H.M."/>
            <person name="Berlin A."/>
            <person name="Brown A."/>
            <person name="Chapman S.B."/>
            <person name="Chen Z."/>
            <person name="Dunbar C."/>
            <person name="Freedman E."/>
            <person name="Gearin G."/>
            <person name="Gellesch M."/>
            <person name="Goldberg J."/>
            <person name="Griggs A."/>
            <person name="Gujja S."/>
            <person name="Heilman E.R."/>
            <person name="Heiman D."/>
            <person name="Howarth C."/>
            <person name="Larson L."/>
            <person name="Lui A."/>
            <person name="MacDonald P.J."/>
            <person name="Mehta T."/>
            <person name="Montmayeur A."/>
            <person name="Murphy C."/>
            <person name="Neiman D."/>
            <person name="Pearson M."/>
            <person name="Priest M."/>
            <person name="Roberts A."/>
            <person name="Saif S."/>
            <person name="Shea T."/>
            <person name="Shenoy N."/>
            <person name="Sisk P."/>
            <person name="Stolte C."/>
            <person name="Sykes S."/>
            <person name="White J."/>
            <person name="Yandava C."/>
            <person name="Wortman J."/>
            <person name="Nusbaum C."/>
            <person name="Birren B."/>
        </authorList>
    </citation>
    <scope>NUCLEOTIDE SEQUENCE [LARGE SCALE GENOMIC DNA]</scope>
    <source>
        <strain evidence="7 8">WAL-19142</strain>
    </source>
</reference>
<proteinExistence type="inferred from homology"/>
<evidence type="ECO:0000259" key="6">
    <source>
        <dbReference type="PROSITE" id="PS51935"/>
    </source>
</evidence>
<keyword evidence="3" id="KW-0378">Hydrolase</keyword>
<keyword evidence="4" id="KW-0788">Thiol protease</keyword>
<dbReference type="EMBL" id="ADLK01000049">
    <property type="protein sequence ID" value="KMW12497.1"/>
    <property type="molecule type" value="Genomic_DNA"/>
</dbReference>
<name>A0A0J9BI05_9FIRM</name>
<evidence type="ECO:0000256" key="1">
    <source>
        <dbReference type="ARBA" id="ARBA00007074"/>
    </source>
</evidence>
<keyword evidence="5" id="KW-0472">Membrane</keyword>